<sequence>MLVDIQFGQKVQFNARTFRVITIVPQELVCLESLEPQDGGIWIVNYGKLMQEGLMAS</sequence>
<dbReference type="EMBL" id="CP001344">
    <property type="protein sequence ID" value="ACL45650.1"/>
    <property type="molecule type" value="Genomic_DNA"/>
</dbReference>
<name>B8HPU1_CYAP4</name>
<dbReference type="STRING" id="395961.Cyan7425_3325"/>
<organism evidence="1">
    <name type="scientific">Cyanothece sp. (strain PCC 7425 / ATCC 29141)</name>
    <dbReference type="NCBI Taxonomy" id="395961"/>
    <lineage>
        <taxon>Bacteria</taxon>
        <taxon>Bacillati</taxon>
        <taxon>Cyanobacteriota</taxon>
        <taxon>Cyanophyceae</taxon>
        <taxon>Gomontiellales</taxon>
        <taxon>Cyanothecaceae</taxon>
        <taxon>Cyanothece</taxon>
    </lineage>
</organism>
<proteinExistence type="predicted"/>
<dbReference type="AlphaFoldDB" id="B8HPU1"/>
<reference evidence="1" key="1">
    <citation type="submission" date="2009-01" db="EMBL/GenBank/DDBJ databases">
        <title>Complete sequence of chromosome Cyanothece sp. PCC 7425.</title>
        <authorList>
            <consortium name="US DOE Joint Genome Institute"/>
            <person name="Lucas S."/>
            <person name="Copeland A."/>
            <person name="Lapidus A."/>
            <person name="Glavina del Rio T."/>
            <person name="Dalin E."/>
            <person name="Tice H."/>
            <person name="Bruce D."/>
            <person name="Goodwin L."/>
            <person name="Pitluck S."/>
            <person name="Sims D."/>
            <person name="Meineke L."/>
            <person name="Brettin T."/>
            <person name="Detter J.C."/>
            <person name="Han C."/>
            <person name="Larimer F."/>
            <person name="Land M."/>
            <person name="Hauser L."/>
            <person name="Kyrpides N."/>
            <person name="Ovchinnikova G."/>
            <person name="Liberton M."/>
            <person name="Stoeckel J."/>
            <person name="Banerjee A."/>
            <person name="Singh A."/>
            <person name="Page L."/>
            <person name="Sato H."/>
            <person name="Zhao L."/>
            <person name="Sherman L."/>
            <person name="Pakrasi H."/>
            <person name="Richardson P."/>
        </authorList>
    </citation>
    <scope>NUCLEOTIDE SEQUENCE</scope>
    <source>
        <strain evidence="1">PCC 7425</strain>
    </source>
</reference>
<dbReference type="KEGG" id="cyn:Cyan7425_3325"/>
<gene>
    <name evidence="1" type="ordered locus">Cyan7425_3325</name>
</gene>
<protein>
    <submittedName>
        <fullName evidence="1">Uncharacterized protein</fullName>
    </submittedName>
</protein>
<dbReference type="HOGENOM" id="CLU_2989093_0_0_3"/>
<evidence type="ECO:0000313" key="1">
    <source>
        <dbReference type="EMBL" id="ACL45650.1"/>
    </source>
</evidence>
<accession>B8HPU1</accession>